<reference evidence="9 10" key="1">
    <citation type="submission" date="2024-02" db="EMBL/GenBank/DDBJ databases">
        <title>De novo assembly and annotation of 12 fungi associated with fruit tree decline syndrome in Ontario, Canada.</title>
        <authorList>
            <person name="Sulman M."/>
            <person name="Ellouze W."/>
            <person name="Ilyukhin E."/>
        </authorList>
    </citation>
    <scope>NUCLEOTIDE SEQUENCE [LARGE SCALE GENOMIC DNA]</scope>
    <source>
        <strain evidence="9 10">M11/M66-122</strain>
    </source>
</reference>
<organism evidence="9 10">
    <name type="scientific">Diatrype stigma</name>
    <dbReference type="NCBI Taxonomy" id="117547"/>
    <lineage>
        <taxon>Eukaryota</taxon>
        <taxon>Fungi</taxon>
        <taxon>Dikarya</taxon>
        <taxon>Ascomycota</taxon>
        <taxon>Pezizomycotina</taxon>
        <taxon>Sordariomycetes</taxon>
        <taxon>Xylariomycetidae</taxon>
        <taxon>Xylariales</taxon>
        <taxon>Diatrypaceae</taxon>
        <taxon>Diatrype</taxon>
    </lineage>
</organism>
<dbReference type="PANTHER" id="PTHR19302:SF70">
    <property type="entry name" value="GAMMA-TUBULIN COMPLEX COMPONENT 6"/>
    <property type="match status" value="1"/>
</dbReference>
<comment type="subcellular location">
    <subcellularLocation>
        <location evidence="5">Cytoplasm</location>
        <location evidence="5">Cytoskeleton</location>
        <location evidence="5">Microtubule organizing center</location>
    </subcellularLocation>
</comment>
<evidence type="ECO:0000256" key="6">
    <source>
        <dbReference type="SAM" id="MobiDB-lite"/>
    </source>
</evidence>
<dbReference type="FunFam" id="1.20.120.1900:FF:000013">
    <property type="entry name" value="Spindle pole body component"/>
    <property type="match status" value="1"/>
</dbReference>
<feature type="domain" description="Gamma tubulin complex component C-terminal" evidence="7">
    <location>
        <begin position="590"/>
        <end position="961"/>
    </location>
</feature>
<dbReference type="Pfam" id="PF04130">
    <property type="entry name" value="GCP_C_terminal"/>
    <property type="match status" value="1"/>
</dbReference>
<evidence type="ECO:0000256" key="4">
    <source>
        <dbReference type="ARBA" id="ARBA00023212"/>
    </source>
</evidence>
<feature type="compositionally biased region" description="Basic and acidic residues" evidence="6">
    <location>
        <begin position="937"/>
        <end position="947"/>
    </location>
</feature>
<name>A0AAN9UY71_9PEZI</name>
<keyword evidence="2 5" id="KW-0963">Cytoplasm</keyword>
<dbReference type="GO" id="GO:0031122">
    <property type="term" value="P:cytoplasmic microtubule organization"/>
    <property type="evidence" value="ECO:0007669"/>
    <property type="project" value="TreeGrafter"/>
</dbReference>
<dbReference type="InterPro" id="IPR040457">
    <property type="entry name" value="GCP_C"/>
</dbReference>
<evidence type="ECO:0000256" key="5">
    <source>
        <dbReference type="RuleBase" id="RU363050"/>
    </source>
</evidence>
<dbReference type="GO" id="GO:0000278">
    <property type="term" value="P:mitotic cell cycle"/>
    <property type="evidence" value="ECO:0007669"/>
    <property type="project" value="TreeGrafter"/>
</dbReference>
<dbReference type="InterPro" id="IPR042241">
    <property type="entry name" value="GCP_C_sf"/>
</dbReference>
<keyword evidence="3 5" id="KW-0493">Microtubule</keyword>
<dbReference type="Proteomes" id="UP001320420">
    <property type="component" value="Unassembled WGS sequence"/>
</dbReference>
<sequence length="966" mass="109128">MAGEDPADVFAFPDYEKPSKWLNLTPSSNQENLFFALDIPKTGPITNPANNDATAELPQPEEHGFFKLPPLLEPFGLDGDQQPDQSHGPILEPLHDTKLPDLDVFDEDWLQDIQHPAPASEFKTWEGFLVTEIPESKPLFITEAGPEVYDAAMSLPDDPLSLGNTDRKVMQTNPFVAALLALALGRGSVFFIWDEKTASFIPNLDKMRISGFSSEILQGVLDSCLQCGTITRSLSNYVRVIYKTYPSPVRVSLAKAVDTVLLVVQTKLGEKSRHIRSLLQLQSVIQPIQVILAYFKTLVTKVVRLKLDEHVLSTIFNETRTLEHVDKLLANIMREVLAQITEPWTDLAGKWIGTKDEEGVPLIKEEGLAKGFVKVGRISYMDDFGFEVEELDFIFDEDRMPNFIPVEVASIMFEAGKTLRLLRTYHPEHPLCRASLIMSSKPPALRWQFDWETIKQLQEDVASYETSVTQKLRQLCSATSDELEIIGQHRLDDGYHLELFGHDGAKLEATLLASMNALDQPPDNYNKEDSLSRLLHNELLGNAYVPDLEVVEFSPHWSVIPIQSFGPLVAAQARLINREYMKLVFGTHRLRDHLAVQKQFQLLGNGMFCSRLSHALFDPELETAERYAGVARQGGTMGLRLSGRDTWPPASSELRLALMGVLTESYLPPSTATAELDAEKQGLPSDVSFAVRDLSPEEIDRCMNPGSLEALDFLRLSYKPPAPLSPIISPIILIKYDRIFKLLLRILRMLYVVGQISRDIVARTSRWDHVDNVSLRFNFEAQHFVTSISTYFLDTGIEMPWLRFQSWLDEVEADLDRHVSKPHEARIVSPSELRAEHERMLDHMMHTLLLRRRQQAVMKLLEDIFTSILQFSKRTRLASLGRDADADGARGPSSRELYGVFKKKVGVFLTVCRGLSEKGGHAVDATTKNETTSNNERQPKAAREENTIDRLLMKLEMSGYYSQTRF</sequence>
<dbReference type="GO" id="GO:0000930">
    <property type="term" value="C:gamma-tubulin complex"/>
    <property type="evidence" value="ECO:0007669"/>
    <property type="project" value="TreeGrafter"/>
</dbReference>
<dbReference type="GO" id="GO:0005874">
    <property type="term" value="C:microtubule"/>
    <property type="evidence" value="ECO:0007669"/>
    <property type="project" value="UniProtKB-KW"/>
</dbReference>
<proteinExistence type="inferred from homology"/>
<comment type="caution">
    <text evidence="9">The sequence shown here is derived from an EMBL/GenBank/DDBJ whole genome shotgun (WGS) entry which is preliminary data.</text>
</comment>
<dbReference type="Gene3D" id="1.20.120.1900">
    <property type="entry name" value="Gamma-tubulin complex, C-terminal domain"/>
    <property type="match status" value="1"/>
</dbReference>
<dbReference type="EMBL" id="JAKJXP020000072">
    <property type="protein sequence ID" value="KAK7749963.1"/>
    <property type="molecule type" value="Genomic_DNA"/>
</dbReference>
<keyword evidence="4 5" id="KW-0206">Cytoskeleton</keyword>
<keyword evidence="10" id="KW-1185">Reference proteome</keyword>
<dbReference type="InterPro" id="IPR041470">
    <property type="entry name" value="GCP_N"/>
</dbReference>
<evidence type="ECO:0000259" key="7">
    <source>
        <dbReference type="Pfam" id="PF04130"/>
    </source>
</evidence>
<evidence type="ECO:0000313" key="9">
    <source>
        <dbReference type="EMBL" id="KAK7749963.1"/>
    </source>
</evidence>
<dbReference type="PANTHER" id="PTHR19302">
    <property type="entry name" value="GAMMA TUBULIN COMPLEX PROTEIN"/>
    <property type="match status" value="1"/>
</dbReference>
<evidence type="ECO:0000256" key="3">
    <source>
        <dbReference type="ARBA" id="ARBA00022701"/>
    </source>
</evidence>
<feature type="domain" description="Gamma tubulin complex component protein N-terminal" evidence="8">
    <location>
        <begin position="179"/>
        <end position="472"/>
    </location>
</feature>
<dbReference type="GO" id="GO:0007020">
    <property type="term" value="P:microtubule nucleation"/>
    <property type="evidence" value="ECO:0007669"/>
    <property type="project" value="InterPro"/>
</dbReference>
<evidence type="ECO:0000256" key="2">
    <source>
        <dbReference type="ARBA" id="ARBA00022490"/>
    </source>
</evidence>
<gene>
    <name evidence="9" type="ORF">SLS62_008072</name>
</gene>
<dbReference type="GO" id="GO:0051321">
    <property type="term" value="P:meiotic cell cycle"/>
    <property type="evidence" value="ECO:0007669"/>
    <property type="project" value="TreeGrafter"/>
</dbReference>
<dbReference type="GO" id="GO:0043015">
    <property type="term" value="F:gamma-tubulin binding"/>
    <property type="evidence" value="ECO:0007669"/>
    <property type="project" value="InterPro"/>
</dbReference>
<feature type="region of interest" description="Disordered" evidence="6">
    <location>
        <begin position="923"/>
        <end position="947"/>
    </location>
</feature>
<dbReference type="AlphaFoldDB" id="A0AAN9UY71"/>
<dbReference type="GO" id="GO:0051011">
    <property type="term" value="F:microtubule minus-end binding"/>
    <property type="evidence" value="ECO:0007669"/>
    <property type="project" value="TreeGrafter"/>
</dbReference>
<dbReference type="GO" id="GO:0005816">
    <property type="term" value="C:spindle pole body"/>
    <property type="evidence" value="ECO:0007669"/>
    <property type="project" value="UniProtKB-ARBA"/>
</dbReference>
<dbReference type="GO" id="GO:0000922">
    <property type="term" value="C:spindle pole"/>
    <property type="evidence" value="ECO:0007669"/>
    <property type="project" value="InterPro"/>
</dbReference>
<dbReference type="Pfam" id="PF17681">
    <property type="entry name" value="GCP_N_terminal"/>
    <property type="match status" value="1"/>
</dbReference>
<protein>
    <recommendedName>
        <fullName evidence="5">Spindle pole body component</fullName>
    </recommendedName>
</protein>
<evidence type="ECO:0000313" key="10">
    <source>
        <dbReference type="Proteomes" id="UP001320420"/>
    </source>
</evidence>
<feature type="compositionally biased region" description="Polar residues" evidence="6">
    <location>
        <begin position="926"/>
        <end position="936"/>
    </location>
</feature>
<evidence type="ECO:0000256" key="1">
    <source>
        <dbReference type="ARBA" id="ARBA00010337"/>
    </source>
</evidence>
<comment type="similarity">
    <text evidence="1 5">Belongs to the TUBGCP family.</text>
</comment>
<dbReference type="GO" id="GO:0051225">
    <property type="term" value="P:spindle assembly"/>
    <property type="evidence" value="ECO:0007669"/>
    <property type="project" value="TreeGrafter"/>
</dbReference>
<accession>A0AAN9UY71</accession>
<dbReference type="InterPro" id="IPR007259">
    <property type="entry name" value="GCP"/>
</dbReference>
<evidence type="ECO:0000259" key="8">
    <source>
        <dbReference type="Pfam" id="PF17681"/>
    </source>
</evidence>